<evidence type="ECO:0000256" key="2">
    <source>
        <dbReference type="ARBA" id="ARBA00023043"/>
    </source>
</evidence>
<dbReference type="RefSeq" id="WP_102925983.1">
    <property type="nucleotide sequence ID" value="NZ_LJSN01000003.1"/>
</dbReference>
<dbReference type="PROSITE" id="PS50088">
    <property type="entry name" value="ANK_REPEAT"/>
    <property type="match status" value="1"/>
</dbReference>
<proteinExistence type="predicted"/>
<dbReference type="AlphaFoldDB" id="A0A2N8PCJ5"/>
<evidence type="ECO:0000313" key="6">
    <source>
        <dbReference type="Proteomes" id="UP000236047"/>
    </source>
</evidence>
<comment type="caution">
    <text evidence="5">The sequence shown here is derived from an EMBL/GenBank/DDBJ whole genome shotgun (WGS) entry which is preliminary data.</text>
</comment>
<accession>A0A2N8PCJ5</accession>
<dbReference type="Pfam" id="PF12796">
    <property type="entry name" value="Ank_2"/>
    <property type="match status" value="1"/>
</dbReference>
<dbReference type="InterPro" id="IPR050889">
    <property type="entry name" value="Dendritic_Spine_Reg/Scaffold"/>
</dbReference>
<dbReference type="SMART" id="SM00248">
    <property type="entry name" value="ANK"/>
    <property type="match status" value="2"/>
</dbReference>
<evidence type="ECO:0000256" key="4">
    <source>
        <dbReference type="SAM" id="MobiDB-lite"/>
    </source>
</evidence>
<dbReference type="PANTHER" id="PTHR24166">
    <property type="entry name" value="ROLLING PEBBLES, ISOFORM B"/>
    <property type="match status" value="1"/>
</dbReference>
<evidence type="ECO:0000256" key="1">
    <source>
        <dbReference type="ARBA" id="ARBA00022737"/>
    </source>
</evidence>
<dbReference type="InterPro" id="IPR036770">
    <property type="entry name" value="Ankyrin_rpt-contain_sf"/>
</dbReference>
<dbReference type="PANTHER" id="PTHR24166:SF48">
    <property type="entry name" value="PROTEIN VAPYRIN"/>
    <property type="match status" value="1"/>
</dbReference>
<gene>
    <name evidence="5" type="ORF">AOB60_32845</name>
</gene>
<keyword evidence="6" id="KW-1185">Reference proteome</keyword>
<dbReference type="PROSITE" id="PS50297">
    <property type="entry name" value="ANK_REP_REGION"/>
    <property type="match status" value="1"/>
</dbReference>
<evidence type="ECO:0000256" key="3">
    <source>
        <dbReference type="PROSITE-ProRule" id="PRU00023"/>
    </source>
</evidence>
<dbReference type="Gene3D" id="1.25.40.20">
    <property type="entry name" value="Ankyrin repeat-containing domain"/>
    <property type="match status" value="1"/>
</dbReference>
<dbReference type="InterPro" id="IPR002110">
    <property type="entry name" value="Ankyrin_rpt"/>
</dbReference>
<organism evidence="5 6">
    <name type="scientific">Streptomyces noursei</name>
    <name type="common">Streptomyces albulus</name>
    <dbReference type="NCBI Taxonomy" id="1971"/>
    <lineage>
        <taxon>Bacteria</taxon>
        <taxon>Bacillati</taxon>
        <taxon>Actinomycetota</taxon>
        <taxon>Actinomycetes</taxon>
        <taxon>Kitasatosporales</taxon>
        <taxon>Streptomycetaceae</taxon>
        <taxon>Streptomyces</taxon>
    </lineage>
</organism>
<dbReference type="SUPFAM" id="SSF48403">
    <property type="entry name" value="Ankyrin repeat"/>
    <property type="match status" value="1"/>
</dbReference>
<feature type="repeat" description="ANK" evidence="3">
    <location>
        <begin position="274"/>
        <end position="306"/>
    </location>
</feature>
<name>A0A2N8PCJ5_STRNR</name>
<dbReference type="Proteomes" id="UP000236047">
    <property type="component" value="Unassembled WGS sequence"/>
</dbReference>
<keyword evidence="2 3" id="KW-0040">ANK repeat</keyword>
<feature type="compositionally biased region" description="Pro residues" evidence="4">
    <location>
        <begin position="220"/>
        <end position="236"/>
    </location>
</feature>
<keyword evidence="1" id="KW-0677">Repeat</keyword>
<reference evidence="6" key="1">
    <citation type="submission" date="2015-09" db="EMBL/GenBank/DDBJ databases">
        <authorList>
            <person name="Graham D.E."/>
            <person name="Mahan K.M."/>
            <person name="Klingeman D.M."/>
            <person name="Fida T."/>
            <person name="Giannone R.J."/>
            <person name="Hettich R.L."/>
            <person name="Parry R.J."/>
            <person name="Spain J.C."/>
        </authorList>
    </citation>
    <scope>NUCLEOTIDE SEQUENCE [LARGE SCALE GENOMIC DNA]</scope>
    <source>
        <strain evidence="6">JCM 4701</strain>
    </source>
</reference>
<evidence type="ECO:0000313" key="5">
    <source>
        <dbReference type="EMBL" id="PNE38749.1"/>
    </source>
</evidence>
<sequence>MSFFDGLPASPPPPEPPEETLELRAYAPAEDEEFAPSHWFVPAQLPQVAEAGAGPDVRIVLTGWEVWPRSVTMRLSVFLRRIRPGGRTSLYGGPRDGALRCGLLLADGRKVTTLDGAPLPTAGPPHPTLRLGGGSGGAFHYELELHLSQLPPAGATQLVVEWPDEQVAETVTVFDAGPLRAAAGEALEIWPAAAPPAPPTTGEESRGFLTVGPGPAEILAPPPESAPQPWSPPAPHPARGDWELLAPFHWRDTALVLARLANGADPRALVPGHPRETPLHLAAAHGSPEAVAALLDRGAAVDAPDAQGCTPLWHAVCHGAEENAALLLRAGADAWSPQVAGRSPGRLALACALAPLFAGLPGAVPLTPEERAAQRAADEQAAVFRGVQTDGASVAFVAGIDEAEAVRRLGRDPRDCPVLAPDAGADPGAPGPYGFDAHDAEESHRRVGVTGVPGGCVLLQPSSYLLSTDRLLDALSVGTAAYGLYVNPAGGTFGTLSRDGRTALTEEIGLPPYGDEPEGHWHYRFWSWSRPKDMYGANELGYACAAAGLRVTDPAPVAGPPHRWVEIPDGSRLLG</sequence>
<protein>
    <submittedName>
        <fullName evidence="5">Uncharacterized protein</fullName>
    </submittedName>
</protein>
<feature type="region of interest" description="Disordered" evidence="4">
    <location>
        <begin position="217"/>
        <end position="236"/>
    </location>
</feature>
<dbReference type="EMBL" id="LJSN01000003">
    <property type="protein sequence ID" value="PNE38749.1"/>
    <property type="molecule type" value="Genomic_DNA"/>
</dbReference>